<name>A0A8J8TA25_HALGN</name>
<comment type="caution">
    <text evidence="1">The sequence shown here is derived from an EMBL/GenBank/DDBJ whole genome shotgun (WGS) entry which is preliminary data.</text>
</comment>
<reference evidence="1" key="1">
    <citation type="submission" date="2019-06" db="EMBL/GenBank/DDBJ databases">
        <authorList>
            <person name="Zheng W."/>
        </authorList>
    </citation>
    <scope>NUCLEOTIDE SEQUENCE</scope>
    <source>
        <strain evidence="1">QDHG01</strain>
    </source>
</reference>
<accession>A0A8J8TA25</accession>
<sequence>MPIFEQNLNERAMHIGGDAGSQFHQMPQQRLRLQCPQTLSFQYIKEDIYSNKSAQFGIELSPIRIDGEIIVFSKEDILVALFKDDISEDRFRIKFFNSIQKSFDSIENELLVHLHLGAFKKRDLIQESMLRPGQPTTIQLLASERVVVSSRENPLINTNFSMSREADMNLILKNRQDKRLISQ</sequence>
<proteinExistence type="predicted"/>
<dbReference type="EMBL" id="RRYP01000200">
    <property type="protein sequence ID" value="TNV87844.1"/>
    <property type="molecule type" value="Genomic_DNA"/>
</dbReference>
<protein>
    <submittedName>
        <fullName evidence="1">Uncharacterized protein</fullName>
    </submittedName>
</protein>
<dbReference type="AlphaFoldDB" id="A0A8J8TA25"/>
<evidence type="ECO:0000313" key="1">
    <source>
        <dbReference type="EMBL" id="TNV87844.1"/>
    </source>
</evidence>
<organism evidence="1 2">
    <name type="scientific">Halteria grandinella</name>
    <dbReference type="NCBI Taxonomy" id="5974"/>
    <lineage>
        <taxon>Eukaryota</taxon>
        <taxon>Sar</taxon>
        <taxon>Alveolata</taxon>
        <taxon>Ciliophora</taxon>
        <taxon>Intramacronucleata</taxon>
        <taxon>Spirotrichea</taxon>
        <taxon>Stichotrichia</taxon>
        <taxon>Sporadotrichida</taxon>
        <taxon>Halteriidae</taxon>
        <taxon>Halteria</taxon>
    </lineage>
</organism>
<keyword evidence="2" id="KW-1185">Reference proteome</keyword>
<evidence type="ECO:0000313" key="2">
    <source>
        <dbReference type="Proteomes" id="UP000785679"/>
    </source>
</evidence>
<gene>
    <name evidence="1" type="ORF">FGO68_gene1373</name>
</gene>
<dbReference type="Proteomes" id="UP000785679">
    <property type="component" value="Unassembled WGS sequence"/>
</dbReference>